<dbReference type="GeneID" id="34617459"/>
<dbReference type="GO" id="GO:0050660">
    <property type="term" value="F:flavin adenine dinucleotide binding"/>
    <property type="evidence" value="ECO:0007669"/>
    <property type="project" value="InterPro"/>
</dbReference>
<dbReference type="PROSITE" id="PS00076">
    <property type="entry name" value="PYRIDINE_REDOX_1"/>
    <property type="match status" value="1"/>
</dbReference>
<keyword evidence="3 9" id="KW-0274">FAD</keyword>
<evidence type="ECO:0000313" key="15">
    <source>
        <dbReference type="RefSeq" id="XP_026194385.1"/>
    </source>
</evidence>
<proteinExistence type="inferred from homology"/>
<dbReference type="Pfam" id="PF02852">
    <property type="entry name" value="Pyr_redox_dim"/>
    <property type="match status" value="1"/>
</dbReference>
<keyword evidence="14" id="KW-1185">Reference proteome</keyword>
<feature type="binding site" evidence="9">
    <location>
        <position position="68"/>
    </location>
    <ligand>
        <name>FAD</name>
        <dbReference type="ChEBI" id="CHEBI:57692"/>
    </ligand>
</feature>
<evidence type="ECO:0000313" key="14">
    <source>
        <dbReference type="Proteomes" id="UP000515125"/>
    </source>
</evidence>
<dbReference type="NCBIfam" id="TIGR01350">
    <property type="entry name" value="lipoamide_DH"/>
    <property type="match status" value="1"/>
</dbReference>
<evidence type="ECO:0000256" key="2">
    <source>
        <dbReference type="ARBA" id="ARBA00022630"/>
    </source>
</evidence>
<feature type="binding site" evidence="9">
    <location>
        <begin position="203"/>
        <end position="210"/>
    </location>
    <ligand>
        <name>NAD(+)</name>
        <dbReference type="ChEBI" id="CHEBI:57540"/>
    </ligand>
</feature>
<dbReference type="PANTHER" id="PTHR22912:SF223">
    <property type="entry name" value="DIHYDROLIPOYL DEHYDROGENASE 1, MITOCHONDRIAL"/>
    <property type="match status" value="1"/>
</dbReference>
<evidence type="ECO:0000256" key="9">
    <source>
        <dbReference type="PIRSR" id="PIRSR000350-3"/>
    </source>
</evidence>
<dbReference type="FunFam" id="3.30.390.30:FF:000001">
    <property type="entry name" value="Dihydrolipoyl dehydrogenase"/>
    <property type="match status" value="1"/>
</dbReference>
<feature type="domain" description="FAD/NAD(P)-binding" evidence="13">
    <location>
        <begin position="22"/>
        <end position="352"/>
    </location>
</feature>
<keyword evidence="5 9" id="KW-0520">NAD</keyword>
<feature type="domain" description="Pyridine nucleotide-disulphide oxidoreductase dimerisation" evidence="12">
    <location>
        <begin position="372"/>
        <end position="480"/>
    </location>
</feature>
<evidence type="ECO:0000256" key="10">
    <source>
        <dbReference type="PIRSR" id="PIRSR000350-4"/>
    </source>
</evidence>
<dbReference type="Pfam" id="PF07992">
    <property type="entry name" value="Pyr_redox_2"/>
    <property type="match status" value="1"/>
</dbReference>
<dbReference type="InterPro" id="IPR012999">
    <property type="entry name" value="Pyr_OxRdtase_I_AS"/>
</dbReference>
<dbReference type="EC" id="1.8.1.4" evidence="11"/>
<dbReference type="PRINTS" id="PR00368">
    <property type="entry name" value="FADPNR"/>
</dbReference>
<protein>
    <recommendedName>
        <fullName evidence="11">Dihydrolipoyl dehydrogenase</fullName>
        <ecNumber evidence="11">1.8.1.4</ecNumber>
    </recommendedName>
</protein>
<dbReference type="RefSeq" id="XP_026194385.1">
    <property type="nucleotide sequence ID" value="XM_026338600.1"/>
</dbReference>
<comment type="miscellaneous">
    <text evidence="11">The active site is a redox-active disulfide bond.</text>
</comment>
<dbReference type="InterPro" id="IPR004099">
    <property type="entry name" value="Pyr_nucl-diS_OxRdtase_dimer"/>
</dbReference>
<evidence type="ECO:0000256" key="8">
    <source>
        <dbReference type="PIRSR" id="PIRSR000350-2"/>
    </source>
</evidence>
<keyword evidence="4 11" id="KW-0560">Oxidoreductase</keyword>
<evidence type="ECO:0000256" key="7">
    <source>
        <dbReference type="ARBA" id="ARBA00023284"/>
    </source>
</evidence>
<comment type="cofactor">
    <cofactor evidence="9 11">
        <name>FAD</name>
        <dbReference type="ChEBI" id="CHEBI:57692"/>
    </cofactor>
    <text evidence="9 11">Binds 1 FAD per subunit.</text>
</comment>
<dbReference type="OrthoDB" id="361797at2759"/>
<evidence type="ECO:0000256" key="5">
    <source>
        <dbReference type="ARBA" id="ARBA00023027"/>
    </source>
</evidence>
<dbReference type="InterPro" id="IPR001100">
    <property type="entry name" value="Pyr_nuc-diS_OxRdtase"/>
</dbReference>
<dbReference type="InterPro" id="IPR050151">
    <property type="entry name" value="Class-I_Pyr_Nuc-Dis_Oxidored"/>
</dbReference>
<dbReference type="PIRSF" id="PIRSF000350">
    <property type="entry name" value="Mercury_reductase_MerA"/>
    <property type="match status" value="1"/>
</dbReference>
<feature type="active site" description="Proton acceptor" evidence="8">
    <location>
        <position position="470"/>
    </location>
</feature>
<dbReference type="GO" id="GO:0006103">
    <property type="term" value="P:2-oxoglutarate metabolic process"/>
    <property type="evidence" value="ECO:0007669"/>
    <property type="project" value="TreeGrafter"/>
</dbReference>
<dbReference type="Proteomes" id="UP000515125">
    <property type="component" value="Unplaced"/>
</dbReference>
<dbReference type="InterPro" id="IPR023753">
    <property type="entry name" value="FAD/NAD-binding_dom"/>
</dbReference>
<dbReference type="PRINTS" id="PR00411">
    <property type="entry name" value="PNDRDTASEI"/>
</dbReference>
<reference evidence="15" key="1">
    <citation type="submission" date="2025-08" db="UniProtKB">
        <authorList>
            <consortium name="RefSeq"/>
        </authorList>
    </citation>
    <scope>IDENTIFICATION</scope>
</reference>
<evidence type="ECO:0000256" key="4">
    <source>
        <dbReference type="ARBA" id="ARBA00023002"/>
    </source>
</evidence>
<dbReference type="InterPro" id="IPR036188">
    <property type="entry name" value="FAD/NAD-bd_sf"/>
</dbReference>
<keyword evidence="2 11" id="KW-0285">Flavoprotein</keyword>
<dbReference type="InterPro" id="IPR016156">
    <property type="entry name" value="FAD/NAD-linked_Rdtase_dimer_sf"/>
</dbReference>
<evidence type="ECO:0000256" key="11">
    <source>
        <dbReference type="RuleBase" id="RU003692"/>
    </source>
</evidence>
<dbReference type="AlphaFoldDB" id="A0A6P6S4Z1"/>
<comment type="similarity">
    <text evidence="1 11">Belongs to the class-I pyridine nucleotide-disulfide oxidoreductase family.</text>
</comment>
<evidence type="ECO:0000259" key="13">
    <source>
        <dbReference type="Pfam" id="PF07992"/>
    </source>
</evidence>
<keyword evidence="6" id="KW-1015">Disulfide bond</keyword>
<dbReference type="GO" id="GO:0004148">
    <property type="term" value="F:dihydrolipoyl dehydrogenase (NADH) activity"/>
    <property type="evidence" value="ECO:0007669"/>
    <property type="project" value="UniProtKB-EC"/>
</dbReference>
<feature type="binding site" evidence="9">
    <location>
        <position position="226"/>
    </location>
    <ligand>
        <name>NAD(+)</name>
        <dbReference type="ChEBI" id="CHEBI:57540"/>
    </ligand>
</feature>
<dbReference type="InterPro" id="IPR006258">
    <property type="entry name" value="Lipoamide_DH"/>
</dbReference>
<dbReference type="FunFam" id="3.50.50.60:FF:000001">
    <property type="entry name" value="Dihydrolipoyl dehydrogenase, mitochondrial"/>
    <property type="match status" value="1"/>
</dbReference>
<feature type="binding site" evidence="9">
    <location>
        <position position="132"/>
    </location>
    <ligand>
        <name>FAD</name>
        <dbReference type="ChEBI" id="CHEBI:57692"/>
    </ligand>
</feature>
<sequence length="492" mass="51794">MHARALWKAPQGRFFSTDAELDVVVVGGGPGGYVSAIKAAQLGLKTACVEKRGTLGGTCLNVGCIPSKALLNMSHKYKEASCNFERFGIKVGSVSLDLAAMQSYKNEIVGGLTHGIEMLFKKNGVQYVKGTGTLADAHTVKVQPIEGEGGMPSLLKTKHIILATGSEASPLVGGALEVDEETIVSSTGALALQQVPKHLVVVGGGVIGLELGSAWRNLGAEVTVVEFSEKIIPSLDAEVGRAFQKLLEKQGIRFMFGTKVVGSEKTSDGVKVSVENVKSGAASQLECDVVLVSVGRQPCTEGLGLQELGIRLDNRGRVVVNKQMQVPNFPHIMAIGDLIEGPMLAHKAEEEGIACVERLAGKGDGTVHHDTIPAVIYTHPELAGVGKTEEQLKAEGVAYKRGSFPFVANSRARATGDSDGIVKVLACKETDKLLGVWILGQGAGELIAEAVLAMEYGAASEDLGRVCHAHPTLSEALKEACMACYDKPIHIA</sequence>
<keyword evidence="9" id="KW-0547">Nucleotide-binding</keyword>
<evidence type="ECO:0000256" key="3">
    <source>
        <dbReference type="ARBA" id="ARBA00022827"/>
    </source>
</evidence>
<dbReference type="GO" id="GO:0045252">
    <property type="term" value="C:oxoglutarate dehydrogenase complex"/>
    <property type="evidence" value="ECO:0007669"/>
    <property type="project" value="TreeGrafter"/>
</dbReference>
<feature type="binding site" evidence="9">
    <location>
        <begin position="343"/>
        <end position="346"/>
    </location>
    <ligand>
        <name>FAD</name>
        <dbReference type="ChEBI" id="CHEBI:57692"/>
    </ligand>
</feature>
<keyword evidence="7 11" id="KW-0676">Redox-active center</keyword>
<evidence type="ECO:0000256" key="6">
    <source>
        <dbReference type="ARBA" id="ARBA00023157"/>
    </source>
</evidence>
<feature type="binding site" evidence="9">
    <location>
        <position position="337"/>
    </location>
    <ligand>
        <name>FAD</name>
        <dbReference type="ChEBI" id="CHEBI:57692"/>
    </ligand>
</feature>
<comment type="catalytic activity">
    <reaction evidence="11">
        <text>N(6)-[(R)-dihydrolipoyl]-L-lysyl-[protein] + NAD(+) = N(6)-[(R)-lipoyl]-L-lysyl-[protein] + NADH + H(+)</text>
        <dbReference type="Rhea" id="RHEA:15045"/>
        <dbReference type="Rhea" id="RHEA-COMP:10474"/>
        <dbReference type="Rhea" id="RHEA-COMP:10475"/>
        <dbReference type="ChEBI" id="CHEBI:15378"/>
        <dbReference type="ChEBI" id="CHEBI:57540"/>
        <dbReference type="ChEBI" id="CHEBI:57945"/>
        <dbReference type="ChEBI" id="CHEBI:83099"/>
        <dbReference type="ChEBI" id="CHEBI:83100"/>
        <dbReference type="EC" id="1.8.1.4"/>
    </reaction>
</comment>
<accession>A0A6P6S4Z1</accession>
<feature type="disulfide bond" description="Redox-active" evidence="10">
    <location>
        <begin position="59"/>
        <end position="64"/>
    </location>
</feature>
<dbReference type="PANTHER" id="PTHR22912">
    <property type="entry name" value="DISULFIDE OXIDOREDUCTASE"/>
    <property type="match status" value="1"/>
</dbReference>
<feature type="binding site" evidence="9">
    <location>
        <position position="295"/>
    </location>
    <ligand>
        <name>NAD(+)</name>
        <dbReference type="ChEBI" id="CHEBI:57540"/>
    </ligand>
</feature>
<evidence type="ECO:0000259" key="12">
    <source>
        <dbReference type="Pfam" id="PF02852"/>
    </source>
</evidence>
<organism evidence="14 15">
    <name type="scientific">Cyclospora cayetanensis</name>
    <dbReference type="NCBI Taxonomy" id="88456"/>
    <lineage>
        <taxon>Eukaryota</taxon>
        <taxon>Sar</taxon>
        <taxon>Alveolata</taxon>
        <taxon>Apicomplexa</taxon>
        <taxon>Conoidasida</taxon>
        <taxon>Coccidia</taxon>
        <taxon>Eucoccidiorida</taxon>
        <taxon>Eimeriorina</taxon>
        <taxon>Eimeriidae</taxon>
        <taxon>Cyclospora</taxon>
    </lineage>
</organism>
<dbReference type="SUPFAM" id="SSF51905">
    <property type="entry name" value="FAD/NAD(P)-binding domain"/>
    <property type="match status" value="1"/>
</dbReference>
<name>A0A6P6S4Z1_9EIME</name>
<dbReference type="Gene3D" id="3.30.390.30">
    <property type="match status" value="1"/>
</dbReference>
<feature type="binding site" evidence="9">
    <location>
        <begin position="164"/>
        <end position="166"/>
    </location>
    <ligand>
        <name>FAD</name>
        <dbReference type="ChEBI" id="CHEBI:57692"/>
    </ligand>
</feature>
<gene>
    <name evidence="15" type="primary">LOC34617459</name>
</gene>
<dbReference type="Gene3D" id="3.50.50.60">
    <property type="entry name" value="FAD/NAD(P)-binding domain"/>
    <property type="match status" value="2"/>
</dbReference>
<dbReference type="SUPFAM" id="SSF55424">
    <property type="entry name" value="FAD/NAD-linked reductases, dimerisation (C-terminal) domain"/>
    <property type="match status" value="1"/>
</dbReference>
<dbReference type="GO" id="GO:0005739">
    <property type="term" value="C:mitochondrion"/>
    <property type="evidence" value="ECO:0007669"/>
    <property type="project" value="TreeGrafter"/>
</dbReference>
<evidence type="ECO:0000256" key="1">
    <source>
        <dbReference type="ARBA" id="ARBA00007532"/>
    </source>
</evidence>